<accession>A0A3R5VWE3</accession>
<gene>
    <name evidence="5" type="ORF">DW707_05845</name>
    <name evidence="4" type="ORF">DWY96_03595</name>
</gene>
<dbReference type="Pfam" id="PF14501">
    <property type="entry name" value="HATPase_c_5"/>
    <property type="match status" value="1"/>
</dbReference>
<evidence type="ECO:0000256" key="2">
    <source>
        <dbReference type="SAM" id="Phobius"/>
    </source>
</evidence>
<evidence type="ECO:0000313" key="6">
    <source>
        <dbReference type="Proteomes" id="UP000283738"/>
    </source>
</evidence>
<dbReference type="AlphaFoldDB" id="A0A3R5VWE3"/>
<feature type="transmembrane region" description="Helical" evidence="2">
    <location>
        <begin position="124"/>
        <end position="147"/>
    </location>
</feature>
<keyword evidence="2" id="KW-0812">Transmembrane</keyword>
<comment type="caution">
    <text evidence="4">The sequence shown here is derived from an EMBL/GenBank/DDBJ whole genome shotgun (WGS) entry which is preliminary data.</text>
</comment>
<feature type="transmembrane region" description="Helical" evidence="2">
    <location>
        <begin position="85"/>
        <end position="104"/>
    </location>
</feature>
<evidence type="ECO:0000313" key="4">
    <source>
        <dbReference type="EMBL" id="RGQ52894.1"/>
    </source>
</evidence>
<keyword evidence="1" id="KW-0175">Coiled coil</keyword>
<feature type="transmembrane region" description="Helical" evidence="2">
    <location>
        <begin position="192"/>
        <end position="212"/>
    </location>
</feature>
<protein>
    <submittedName>
        <fullName evidence="4">GHKL domain-containing protein</fullName>
    </submittedName>
</protein>
<dbReference type="EMBL" id="QSKW01000006">
    <property type="protein sequence ID" value="RHE98852.1"/>
    <property type="molecule type" value="Genomic_DNA"/>
</dbReference>
<feature type="transmembrane region" description="Helical" evidence="2">
    <location>
        <begin position="159"/>
        <end position="180"/>
    </location>
</feature>
<dbReference type="InterPro" id="IPR032834">
    <property type="entry name" value="NatK-like_C"/>
</dbReference>
<keyword evidence="2" id="KW-0472">Membrane</keyword>
<name>A0A3R5VWE3_9FIRM</name>
<dbReference type="EMBL" id="QRTF01000005">
    <property type="protein sequence ID" value="RGQ52894.1"/>
    <property type="molecule type" value="Genomic_DNA"/>
</dbReference>
<dbReference type="InterPro" id="IPR036890">
    <property type="entry name" value="HATPase_C_sf"/>
</dbReference>
<feature type="transmembrane region" description="Helical" evidence="2">
    <location>
        <begin position="61"/>
        <end position="78"/>
    </location>
</feature>
<evidence type="ECO:0000259" key="3">
    <source>
        <dbReference type="Pfam" id="PF14501"/>
    </source>
</evidence>
<keyword evidence="2" id="KW-1133">Transmembrane helix</keyword>
<feature type="transmembrane region" description="Helical" evidence="2">
    <location>
        <begin position="37"/>
        <end position="55"/>
    </location>
</feature>
<sequence length="432" mass="50157">MEVVSMAAEIYASAAGTIAQIWILSELFPRKQSVKKVYIVGWILLNFCIAHFVLLPNIWQSLLGMGVMLLMSCIMLEGRTEQKMLVIIACNVFMILVSMLRGRITFFLSGESINEISIQGSESLARVLGIVLTNTLYLVTAYILTRFFHDKIKLKKEEYIIIIIYYIIFLIVVLLSIAMSRNVDFSLIWQKTFLILDMLMFIANIIVLKMIFHINQQNHYEMENALLYMQITQQEKRIREEEKNYREVQLLRHDLKRYLVTYRQLLQEGKYEVIEADIDKILGKRLNTNHCVYTENTILNAVICEKMEQCSIKNIKIEVQVNADKDMDSIEYGVVLSNLLDNAIEAEEQEKEENRYICLNMGVEQNMIHLVVSNYIAESVLQNNTLLETSKKNKQLHGIGLRGVKEFVKNKKGEIEIFEENHMFVVHICVCV</sequence>
<dbReference type="Gene3D" id="3.30.565.10">
    <property type="entry name" value="Histidine kinase-like ATPase, C-terminal domain"/>
    <property type="match status" value="1"/>
</dbReference>
<organism evidence="4 6">
    <name type="scientific">Roseburia inulinivorans</name>
    <dbReference type="NCBI Taxonomy" id="360807"/>
    <lineage>
        <taxon>Bacteria</taxon>
        <taxon>Bacillati</taxon>
        <taxon>Bacillota</taxon>
        <taxon>Clostridia</taxon>
        <taxon>Lachnospirales</taxon>
        <taxon>Lachnospiraceae</taxon>
        <taxon>Roseburia</taxon>
    </lineage>
</organism>
<dbReference type="Proteomes" id="UP000283738">
    <property type="component" value="Unassembled WGS sequence"/>
</dbReference>
<feature type="coiled-coil region" evidence="1">
    <location>
        <begin position="224"/>
        <end position="251"/>
    </location>
</feature>
<dbReference type="SUPFAM" id="SSF55874">
    <property type="entry name" value="ATPase domain of HSP90 chaperone/DNA topoisomerase II/histidine kinase"/>
    <property type="match status" value="1"/>
</dbReference>
<evidence type="ECO:0000313" key="5">
    <source>
        <dbReference type="EMBL" id="RHE98852.1"/>
    </source>
</evidence>
<reference evidence="6 7" key="1">
    <citation type="submission" date="2018-08" db="EMBL/GenBank/DDBJ databases">
        <title>A genome reference for cultivated species of the human gut microbiota.</title>
        <authorList>
            <person name="Zou Y."/>
            <person name="Xue W."/>
            <person name="Luo G."/>
        </authorList>
    </citation>
    <scope>NUCLEOTIDE SEQUENCE [LARGE SCALE GENOMIC DNA]</scope>
    <source>
        <strain evidence="4 6">AF28-15</strain>
        <strain evidence="5 7">AM27-11</strain>
    </source>
</reference>
<proteinExistence type="predicted"/>
<feature type="domain" description="Sensor histidine kinase NatK-like C-terminal" evidence="3">
    <location>
        <begin position="332"/>
        <end position="429"/>
    </location>
</feature>
<dbReference type="RefSeq" id="WP_118109038.1">
    <property type="nucleotide sequence ID" value="NZ_QRTF01000005.1"/>
</dbReference>
<evidence type="ECO:0000256" key="1">
    <source>
        <dbReference type="SAM" id="Coils"/>
    </source>
</evidence>
<evidence type="ECO:0000313" key="7">
    <source>
        <dbReference type="Proteomes" id="UP000286271"/>
    </source>
</evidence>
<dbReference type="Proteomes" id="UP000286271">
    <property type="component" value="Unassembled WGS sequence"/>
</dbReference>